<dbReference type="SUPFAM" id="SSF51735">
    <property type="entry name" value="NAD(P)-binding Rossmann-fold domains"/>
    <property type="match status" value="1"/>
</dbReference>
<comment type="similarity">
    <text evidence="1">Belongs to the short-chain dehydrogenases/reductases (SDR) family.</text>
</comment>
<dbReference type="GO" id="GO:0048038">
    <property type="term" value="F:quinone binding"/>
    <property type="evidence" value="ECO:0007669"/>
    <property type="project" value="TreeGrafter"/>
</dbReference>
<dbReference type="InterPro" id="IPR002347">
    <property type="entry name" value="SDR_fam"/>
</dbReference>
<evidence type="ECO:0000313" key="2">
    <source>
        <dbReference type="EMBL" id="ELZ98050.1"/>
    </source>
</evidence>
<evidence type="ECO:0000256" key="1">
    <source>
        <dbReference type="ARBA" id="ARBA00006484"/>
    </source>
</evidence>
<dbReference type="CDD" id="cd05233">
    <property type="entry name" value="SDR_c"/>
    <property type="match status" value="1"/>
</dbReference>
<dbReference type="Gene3D" id="3.40.50.720">
    <property type="entry name" value="NAD(P)-binding Rossmann-like Domain"/>
    <property type="match status" value="1"/>
</dbReference>
<sequence>MVELSLRDRPAIVTGASRGIGREIAARFAEAGGEVAICSRSYEDVAPVAEELTAAHDGRVVPVACDVTERDQIRTLVDTALDEFGEIRVLVNNAGGSDEPSNTIHRCDEETFDWMVDLNLKSQFLMSKEVLPAMVAAGGGSMVHMGSVNGLFGIGLSGYSEAKSGLLSMSRNIAAHHGQHGVRSNVISAGTIETANRRDEMENTEGRTGGSSARNRWLDQYPLGRFGTPGEVADTTLFLASELSSFITGENIVLDGGLTTSLPTSFINEVYQTDDVPTRD</sequence>
<dbReference type="GO" id="GO:0016616">
    <property type="term" value="F:oxidoreductase activity, acting on the CH-OH group of donors, NAD or NADP as acceptor"/>
    <property type="evidence" value="ECO:0007669"/>
    <property type="project" value="TreeGrafter"/>
</dbReference>
<dbReference type="PRINTS" id="PR00081">
    <property type="entry name" value="GDHRDH"/>
</dbReference>
<dbReference type="GO" id="GO:0006633">
    <property type="term" value="P:fatty acid biosynthetic process"/>
    <property type="evidence" value="ECO:0007669"/>
    <property type="project" value="TreeGrafter"/>
</dbReference>
<dbReference type="STRING" id="662479.C440_02343"/>
<proteinExistence type="inferred from homology"/>
<dbReference type="Proteomes" id="UP000011550">
    <property type="component" value="Unassembled WGS sequence"/>
</dbReference>
<dbReference type="PANTHER" id="PTHR42760:SF122">
    <property type="entry name" value="NAD(P)-BINDING PROTEIN"/>
    <property type="match status" value="1"/>
</dbReference>
<organism evidence="2 3">
    <name type="scientific">Haloferax mucosum ATCC BAA-1512</name>
    <dbReference type="NCBI Taxonomy" id="662479"/>
    <lineage>
        <taxon>Archaea</taxon>
        <taxon>Methanobacteriati</taxon>
        <taxon>Methanobacteriota</taxon>
        <taxon>Stenosarchaea group</taxon>
        <taxon>Halobacteria</taxon>
        <taxon>Halobacteriales</taxon>
        <taxon>Haloferacaceae</taxon>
        <taxon>Haloferax</taxon>
    </lineage>
</organism>
<dbReference type="EMBL" id="AOLN01000004">
    <property type="protein sequence ID" value="ELZ98050.1"/>
    <property type="molecule type" value="Genomic_DNA"/>
</dbReference>
<reference evidence="2 3" key="1">
    <citation type="journal article" date="2014" name="PLoS Genet.">
        <title>Phylogenetically driven sequencing of extremely halophilic archaea reveals strategies for static and dynamic osmo-response.</title>
        <authorList>
            <person name="Becker E.A."/>
            <person name="Seitzer P.M."/>
            <person name="Tritt A."/>
            <person name="Larsen D."/>
            <person name="Krusor M."/>
            <person name="Yao A.I."/>
            <person name="Wu D."/>
            <person name="Madern D."/>
            <person name="Eisen J.A."/>
            <person name="Darling A.E."/>
            <person name="Facciotti M.T."/>
        </authorList>
    </citation>
    <scope>NUCLEOTIDE SEQUENCE [LARGE SCALE GENOMIC DNA]</scope>
    <source>
        <strain evidence="2 3">ATCC BAA-1512</strain>
    </source>
</reference>
<dbReference type="PATRIC" id="fig|662479.7.peg.481"/>
<name>M0IMW3_9EURY</name>
<dbReference type="PRINTS" id="PR00080">
    <property type="entry name" value="SDRFAMILY"/>
</dbReference>
<dbReference type="Pfam" id="PF13561">
    <property type="entry name" value="adh_short_C2"/>
    <property type="match status" value="1"/>
</dbReference>
<dbReference type="AlphaFoldDB" id="M0IMW3"/>
<evidence type="ECO:0000313" key="3">
    <source>
        <dbReference type="Proteomes" id="UP000011550"/>
    </source>
</evidence>
<keyword evidence="3" id="KW-1185">Reference proteome</keyword>
<protein>
    <submittedName>
        <fullName evidence="2">3-oxoacyl-ACP reductase</fullName>
    </submittedName>
</protein>
<dbReference type="InterPro" id="IPR036291">
    <property type="entry name" value="NAD(P)-bd_dom_sf"/>
</dbReference>
<accession>M0IMW3</accession>
<dbReference type="FunFam" id="3.40.50.720:FF:000084">
    <property type="entry name" value="Short-chain dehydrogenase reductase"/>
    <property type="match status" value="1"/>
</dbReference>
<gene>
    <name evidence="2" type="ORF">C440_02343</name>
</gene>
<comment type="caution">
    <text evidence="2">The sequence shown here is derived from an EMBL/GenBank/DDBJ whole genome shotgun (WGS) entry which is preliminary data.</text>
</comment>
<dbReference type="NCBIfam" id="NF005559">
    <property type="entry name" value="PRK07231.1"/>
    <property type="match status" value="1"/>
</dbReference>
<dbReference type="RefSeq" id="WP_008317879.1">
    <property type="nucleotide sequence ID" value="NZ_AOLN01000004.1"/>
</dbReference>
<dbReference type="OrthoDB" id="281764at2157"/>
<dbReference type="PANTHER" id="PTHR42760">
    <property type="entry name" value="SHORT-CHAIN DEHYDROGENASES/REDUCTASES FAMILY MEMBER"/>
    <property type="match status" value="1"/>
</dbReference>